<feature type="domain" description="FAR1" evidence="1">
    <location>
        <begin position="32"/>
        <end position="71"/>
    </location>
</feature>
<protein>
    <recommendedName>
        <fullName evidence="1">FAR1 domain-containing protein</fullName>
    </recommendedName>
</protein>
<dbReference type="AlphaFoldDB" id="A0A2G3A9R2"/>
<dbReference type="PANTHER" id="PTHR46328:SF27">
    <property type="entry name" value="OS12G0287500 PROTEIN"/>
    <property type="match status" value="1"/>
</dbReference>
<sequence length="72" mass="8559">MAVVPFTPQFGDEESRVPYISMKFQSPDVAYKFYLDYAHRSGFNVRKNRISRSRIDKSIIDQEFVCSKEEFR</sequence>
<accession>A0A2G3A9R2</accession>
<dbReference type="Pfam" id="PF03101">
    <property type="entry name" value="FAR1"/>
    <property type="match status" value="1"/>
</dbReference>
<dbReference type="InterPro" id="IPR004330">
    <property type="entry name" value="FAR1_DNA_bnd_dom"/>
</dbReference>
<name>A0A2G3A9R2_CAPAN</name>
<dbReference type="Gramene" id="PHT90989">
    <property type="protein sequence ID" value="PHT90989"/>
    <property type="gene ID" value="T459_06102"/>
</dbReference>
<gene>
    <name evidence="2" type="ORF">T459_06102</name>
</gene>
<dbReference type="EMBL" id="AYRZ02000002">
    <property type="protein sequence ID" value="PHT90989.1"/>
    <property type="molecule type" value="Genomic_DNA"/>
</dbReference>
<keyword evidence="3" id="KW-1185">Reference proteome</keyword>
<comment type="caution">
    <text evidence="2">The sequence shown here is derived from an EMBL/GenBank/DDBJ whole genome shotgun (WGS) entry which is preliminary data.</text>
</comment>
<dbReference type="OMA" id="YIVMEFQ"/>
<reference evidence="2 3" key="2">
    <citation type="journal article" date="2017" name="Genome Biol.">
        <title>New reference genome sequences of hot pepper reveal the massive evolution of plant disease-resistance genes by retroduplication.</title>
        <authorList>
            <person name="Kim S."/>
            <person name="Park J."/>
            <person name="Yeom S.I."/>
            <person name="Kim Y.M."/>
            <person name="Seo E."/>
            <person name="Kim K.T."/>
            <person name="Kim M.S."/>
            <person name="Lee J.M."/>
            <person name="Cheong K."/>
            <person name="Shin H.S."/>
            <person name="Kim S.B."/>
            <person name="Han K."/>
            <person name="Lee J."/>
            <person name="Park M."/>
            <person name="Lee H.A."/>
            <person name="Lee H.Y."/>
            <person name="Lee Y."/>
            <person name="Oh S."/>
            <person name="Lee J.H."/>
            <person name="Choi E."/>
            <person name="Choi E."/>
            <person name="Lee S.E."/>
            <person name="Jeon J."/>
            <person name="Kim H."/>
            <person name="Choi G."/>
            <person name="Song H."/>
            <person name="Lee J."/>
            <person name="Lee S.C."/>
            <person name="Kwon J.K."/>
            <person name="Lee H.Y."/>
            <person name="Koo N."/>
            <person name="Hong Y."/>
            <person name="Kim R.W."/>
            <person name="Kang W.H."/>
            <person name="Huh J.H."/>
            <person name="Kang B.C."/>
            <person name="Yang T.J."/>
            <person name="Lee Y.H."/>
            <person name="Bennetzen J.L."/>
            <person name="Choi D."/>
        </authorList>
    </citation>
    <scope>NUCLEOTIDE SEQUENCE [LARGE SCALE GENOMIC DNA]</scope>
    <source>
        <strain evidence="3">cv. CM334</strain>
    </source>
</reference>
<evidence type="ECO:0000313" key="3">
    <source>
        <dbReference type="Proteomes" id="UP000222542"/>
    </source>
</evidence>
<evidence type="ECO:0000313" key="2">
    <source>
        <dbReference type="EMBL" id="PHT90989.1"/>
    </source>
</evidence>
<evidence type="ECO:0000259" key="1">
    <source>
        <dbReference type="Pfam" id="PF03101"/>
    </source>
</evidence>
<organism evidence="2 3">
    <name type="scientific">Capsicum annuum</name>
    <name type="common">Capsicum pepper</name>
    <dbReference type="NCBI Taxonomy" id="4072"/>
    <lineage>
        <taxon>Eukaryota</taxon>
        <taxon>Viridiplantae</taxon>
        <taxon>Streptophyta</taxon>
        <taxon>Embryophyta</taxon>
        <taxon>Tracheophyta</taxon>
        <taxon>Spermatophyta</taxon>
        <taxon>Magnoliopsida</taxon>
        <taxon>eudicotyledons</taxon>
        <taxon>Gunneridae</taxon>
        <taxon>Pentapetalae</taxon>
        <taxon>asterids</taxon>
        <taxon>lamiids</taxon>
        <taxon>Solanales</taxon>
        <taxon>Solanaceae</taxon>
        <taxon>Solanoideae</taxon>
        <taxon>Capsiceae</taxon>
        <taxon>Capsicum</taxon>
    </lineage>
</organism>
<dbReference type="PANTHER" id="PTHR46328">
    <property type="entry name" value="FAR-RED IMPAIRED RESPONSIVE (FAR1) FAMILY PROTEIN-RELATED"/>
    <property type="match status" value="1"/>
</dbReference>
<dbReference type="STRING" id="4072.A0A2G3A9R2"/>
<reference evidence="2 3" key="1">
    <citation type="journal article" date="2014" name="Nat. Genet.">
        <title>Genome sequence of the hot pepper provides insights into the evolution of pungency in Capsicum species.</title>
        <authorList>
            <person name="Kim S."/>
            <person name="Park M."/>
            <person name="Yeom S.I."/>
            <person name="Kim Y.M."/>
            <person name="Lee J.M."/>
            <person name="Lee H.A."/>
            <person name="Seo E."/>
            <person name="Choi J."/>
            <person name="Cheong K."/>
            <person name="Kim K.T."/>
            <person name="Jung K."/>
            <person name="Lee G.W."/>
            <person name="Oh S.K."/>
            <person name="Bae C."/>
            <person name="Kim S.B."/>
            <person name="Lee H.Y."/>
            <person name="Kim S.Y."/>
            <person name="Kim M.S."/>
            <person name="Kang B.C."/>
            <person name="Jo Y.D."/>
            <person name="Yang H.B."/>
            <person name="Jeong H.J."/>
            <person name="Kang W.H."/>
            <person name="Kwon J.K."/>
            <person name="Shin C."/>
            <person name="Lim J.Y."/>
            <person name="Park J.H."/>
            <person name="Huh J.H."/>
            <person name="Kim J.S."/>
            <person name="Kim B.D."/>
            <person name="Cohen O."/>
            <person name="Paran I."/>
            <person name="Suh M.C."/>
            <person name="Lee S.B."/>
            <person name="Kim Y.K."/>
            <person name="Shin Y."/>
            <person name="Noh S.J."/>
            <person name="Park J."/>
            <person name="Seo Y.S."/>
            <person name="Kwon S.Y."/>
            <person name="Kim H.A."/>
            <person name="Park J.M."/>
            <person name="Kim H.J."/>
            <person name="Choi S.B."/>
            <person name="Bosland P.W."/>
            <person name="Reeves G."/>
            <person name="Jo S.H."/>
            <person name="Lee B.W."/>
            <person name="Cho H.T."/>
            <person name="Choi H.S."/>
            <person name="Lee M.S."/>
            <person name="Yu Y."/>
            <person name="Do Choi Y."/>
            <person name="Park B.S."/>
            <person name="van Deynze A."/>
            <person name="Ashrafi H."/>
            <person name="Hill T."/>
            <person name="Kim W.T."/>
            <person name="Pai H.S."/>
            <person name="Ahn H.K."/>
            <person name="Yeam I."/>
            <person name="Giovannoni J.J."/>
            <person name="Rose J.K."/>
            <person name="Sorensen I."/>
            <person name="Lee S.J."/>
            <person name="Kim R.W."/>
            <person name="Choi I.Y."/>
            <person name="Choi B.S."/>
            <person name="Lim J.S."/>
            <person name="Lee Y.H."/>
            <person name="Choi D."/>
        </authorList>
    </citation>
    <scope>NUCLEOTIDE SEQUENCE [LARGE SCALE GENOMIC DNA]</scope>
    <source>
        <strain evidence="3">cv. CM334</strain>
    </source>
</reference>
<dbReference type="Proteomes" id="UP000222542">
    <property type="component" value="Unassembled WGS sequence"/>
</dbReference>
<proteinExistence type="predicted"/>